<evidence type="ECO:0000256" key="2">
    <source>
        <dbReference type="ARBA" id="ARBA00010761"/>
    </source>
</evidence>
<feature type="region of interest" description="Disordered" evidence="7">
    <location>
        <begin position="134"/>
        <end position="153"/>
    </location>
</feature>
<keyword evidence="3" id="KW-0809">Transit peptide</keyword>
<evidence type="ECO:0000313" key="8">
    <source>
        <dbReference type="Ensembl" id="ENSPCLP00000017037.1"/>
    </source>
</evidence>
<dbReference type="Pfam" id="PF14955">
    <property type="entry name" value="MRP-S24"/>
    <property type="match status" value="1"/>
</dbReference>
<comment type="similarity">
    <text evidence="2">Belongs to the universal ribosomal protein uS3 family.</text>
</comment>
<sequence length="331" mass="35973">MGTPKHGDMGTWGYGDMGTWGYGDIGTWGYGDMGIWGHGDMGTPKHGDMGIWGRGDIGDTGSRRYGDMGTRGYGDTGTWGEGTWGRPTWGHTLYGAAPYMGTHPIWGHHMGPPRTEPRTPPLRRTAHVAAPHRALAPPSREGAPPLPPEVSPLPPEVPAPNPRVKMAAPTALRALRALPHSRTPALPASRSLHPSPPCMKARAARVRVGKGDKAVSYERAHPPHHIAHRKGWLSLHTGNLAGEPCAARRSVEDAFLRRFVGGTFPGCLADEVVLKRRANALLLCLLLLRRLPPAKLCFLLGYSEALLARLYKCPVRLQVQTLPGRVPYKFL</sequence>
<dbReference type="GO" id="GO:0005840">
    <property type="term" value="C:ribosome"/>
    <property type="evidence" value="ECO:0007669"/>
    <property type="project" value="UniProtKB-KW"/>
</dbReference>
<keyword evidence="4" id="KW-0689">Ribosomal protein</keyword>
<evidence type="ECO:0000256" key="3">
    <source>
        <dbReference type="ARBA" id="ARBA00022946"/>
    </source>
</evidence>
<evidence type="ECO:0000256" key="5">
    <source>
        <dbReference type="ARBA" id="ARBA00023128"/>
    </source>
</evidence>
<organism evidence="8 9">
    <name type="scientific">Phasianus colchicus</name>
    <name type="common">Common pheasant</name>
    <dbReference type="NCBI Taxonomy" id="9054"/>
    <lineage>
        <taxon>Eukaryota</taxon>
        <taxon>Metazoa</taxon>
        <taxon>Chordata</taxon>
        <taxon>Craniata</taxon>
        <taxon>Vertebrata</taxon>
        <taxon>Euteleostomi</taxon>
        <taxon>Archelosauria</taxon>
        <taxon>Archosauria</taxon>
        <taxon>Dinosauria</taxon>
        <taxon>Saurischia</taxon>
        <taxon>Theropoda</taxon>
        <taxon>Coelurosauria</taxon>
        <taxon>Aves</taxon>
        <taxon>Neognathae</taxon>
        <taxon>Galloanserae</taxon>
        <taxon>Galliformes</taxon>
        <taxon>Phasianidae</taxon>
        <taxon>Phasianinae</taxon>
        <taxon>Phasianus</taxon>
    </lineage>
</organism>
<evidence type="ECO:0000256" key="1">
    <source>
        <dbReference type="ARBA" id="ARBA00004173"/>
    </source>
</evidence>
<dbReference type="Ensembl" id="ENSPCLT00000022771.1">
    <property type="protein sequence ID" value="ENSPCLP00000017037.1"/>
    <property type="gene ID" value="ENSPCLG00000014172.1"/>
</dbReference>
<evidence type="ECO:0000256" key="6">
    <source>
        <dbReference type="ARBA" id="ARBA00023274"/>
    </source>
</evidence>
<accession>A0A669Q856</accession>
<dbReference type="GO" id="GO:0005739">
    <property type="term" value="C:mitochondrion"/>
    <property type="evidence" value="ECO:0007669"/>
    <property type="project" value="UniProtKB-SubCell"/>
</dbReference>
<dbReference type="AlphaFoldDB" id="A0A669Q856"/>
<keyword evidence="5" id="KW-0496">Mitochondrion</keyword>
<evidence type="ECO:0000313" key="9">
    <source>
        <dbReference type="Proteomes" id="UP000472261"/>
    </source>
</evidence>
<protein>
    <submittedName>
        <fullName evidence="8">Mitochondrial ribosomal protein S24</fullName>
    </submittedName>
</protein>
<keyword evidence="9" id="KW-1185">Reference proteome</keyword>
<dbReference type="GO" id="GO:1990904">
    <property type="term" value="C:ribonucleoprotein complex"/>
    <property type="evidence" value="ECO:0007669"/>
    <property type="project" value="UniProtKB-KW"/>
</dbReference>
<dbReference type="GO" id="GO:0006412">
    <property type="term" value="P:translation"/>
    <property type="evidence" value="ECO:0007669"/>
    <property type="project" value="TreeGrafter"/>
</dbReference>
<dbReference type="InterPro" id="IPR026146">
    <property type="entry name" value="Ribosomal_uS3m"/>
</dbReference>
<feature type="compositionally biased region" description="Pro residues" evidence="7">
    <location>
        <begin position="144"/>
        <end position="153"/>
    </location>
</feature>
<dbReference type="Proteomes" id="UP000472261">
    <property type="component" value="Unplaced"/>
</dbReference>
<evidence type="ECO:0000256" key="4">
    <source>
        <dbReference type="ARBA" id="ARBA00022980"/>
    </source>
</evidence>
<keyword evidence="6" id="KW-0687">Ribonucleoprotein</keyword>
<reference evidence="8" key="1">
    <citation type="submission" date="2025-08" db="UniProtKB">
        <authorList>
            <consortium name="Ensembl"/>
        </authorList>
    </citation>
    <scope>IDENTIFICATION</scope>
</reference>
<dbReference type="PANTHER" id="PTHR21244:SF1">
    <property type="entry name" value="SMALL RIBOSOMAL SUBUNIT PROTEIN US3M"/>
    <property type="match status" value="1"/>
</dbReference>
<name>A0A669Q856_PHACC</name>
<proteinExistence type="inferred from homology"/>
<evidence type="ECO:0000256" key="7">
    <source>
        <dbReference type="SAM" id="MobiDB-lite"/>
    </source>
</evidence>
<dbReference type="PANTHER" id="PTHR21244">
    <property type="entry name" value="MITOCHONDRIAL 28S RIBOSOMAL PROTEIN S24"/>
    <property type="match status" value="1"/>
</dbReference>
<reference evidence="8" key="2">
    <citation type="submission" date="2025-09" db="UniProtKB">
        <authorList>
            <consortium name="Ensembl"/>
        </authorList>
    </citation>
    <scope>IDENTIFICATION</scope>
</reference>
<comment type="subcellular location">
    <subcellularLocation>
        <location evidence="1">Mitochondrion</location>
    </subcellularLocation>
</comment>